<dbReference type="InterPro" id="IPR002192">
    <property type="entry name" value="PPDK_AMP/ATP-bd"/>
</dbReference>
<dbReference type="PANTHER" id="PTHR43615">
    <property type="entry name" value="PHOSPHOENOLPYRUVATE SYNTHASE-RELATED"/>
    <property type="match status" value="1"/>
</dbReference>
<protein>
    <submittedName>
        <fullName evidence="4">PEP/pyruvate-binding domain-containing protein</fullName>
    </submittedName>
</protein>
<dbReference type="RefSeq" id="WP_345058156.1">
    <property type="nucleotide sequence ID" value="NZ_BAAAVM010000119.1"/>
</dbReference>
<name>A0ABN3V1S7_9ACTN</name>
<evidence type="ECO:0000313" key="4">
    <source>
        <dbReference type="EMBL" id="GAA2774911.1"/>
    </source>
</evidence>
<dbReference type="InterPro" id="IPR051549">
    <property type="entry name" value="PEP_Utilizing_Enz"/>
</dbReference>
<dbReference type="Gene3D" id="3.30.470.20">
    <property type="entry name" value="ATP-grasp fold, B domain"/>
    <property type="match status" value="2"/>
</dbReference>
<dbReference type="Pfam" id="PF00391">
    <property type="entry name" value="PEP-utilizers"/>
    <property type="match status" value="1"/>
</dbReference>
<dbReference type="InterPro" id="IPR036637">
    <property type="entry name" value="Phosphohistidine_dom_sf"/>
</dbReference>
<dbReference type="InterPro" id="IPR008279">
    <property type="entry name" value="PEP-util_enz_mobile_dom"/>
</dbReference>
<feature type="domain" description="PEP-utilising enzyme mobile" evidence="2">
    <location>
        <begin position="735"/>
        <end position="805"/>
    </location>
</feature>
<dbReference type="EMBL" id="BAAAVM010000119">
    <property type="protein sequence ID" value="GAA2774911.1"/>
    <property type="molecule type" value="Genomic_DNA"/>
</dbReference>
<comment type="caution">
    <text evidence="4">The sequence shown here is derived from an EMBL/GenBank/DDBJ whole genome shotgun (WGS) entry which is preliminary data.</text>
</comment>
<dbReference type="Gene3D" id="3.30.1490.20">
    <property type="entry name" value="ATP-grasp fold, A domain"/>
    <property type="match status" value="1"/>
</dbReference>
<evidence type="ECO:0000256" key="1">
    <source>
        <dbReference type="SAM" id="MobiDB-lite"/>
    </source>
</evidence>
<proteinExistence type="predicted"/>
<evidence type="ECO:0000313" key="5">
    <source>
        <dbReference type="Proteomes" id="UP001500893"/>
    </source>
</evidence>
<dbReference type="PANTHER" id="PTHR43615:SF1">
    <property type="entry name" value="PPDK_N DOMAIN-CONTAINING PROTEIN"/>
    <property type="match status" value="1"/>
</dbReference>
<feature type="domain" description="Pyruvate phosphate dikinase AMP/ATP-binding" evidence="3">
    <location>
        <begin position="16"/>
        <end position="208"/>
    </location>
</feature>
<dbReference type="SUPFAM" id="SSF52009">
    <property type="entry name" value="Phosphohistidine domain"/>
    <property type="match status" value="1"/>
</dbReference>
<organism evidence="4 5">
    <name type="scientific">Streptomyces rameus</name>
    <dbReference type="NCBI Taxonomy" id="68261"/>
    <lineage>
        <taxon>Bacteria</taxon>
        <taxon>Bacillati</taxon>
        <taxon>Actinomycetota</taxon>
        <taxon>Actinomycetes</taxon>
        <taxon>Kitasatosporales</taxon>
        <taxon>Streptomycetaceae</taxon>
        <taxon>Streptomyces</taxon>
    </lineage>
</organism>
<evidence type="ECO:0000259" key="3">
    <source>
        <dbReference type="Pfam" id="PF01326"/>
    </source>
</evidence>
<feature type="region of interest" description="Disordered" evidence="1">
    <location>
        <begin position="657"/>
        <end position="676"/>
    </location>
</feature>
<dbReference type="Gene3D" id="3.50.30.10">
    <property type="entry name" value="Phosphohistidine domain"/>
    <property type="match status" value="1"/>
</dbReference>
<evidence type="ECO:0000259" key="2">
    <source>
        <dbReference type="Pfam" id="PF00391"/>
    </source>
</evidence>
<dbReference type="InterPro" id="IPR013815">
    <property type="entry name" value="ATP_grasp_subdomain_1"/>
</dbReference>
<dbReference type="SUPFAM" id="SSF56059">
    <property type="entry name" value="Glutathione synthetase ATP-binding domain-like"/>
    <property type="match status" value="1"/>
</dbReference>
<dbReference type="Proteomes" id="UP001500893">
    <property type="component" value="Unassembled WGS sequence"/>
</dbReference>
<feature type="domain" description="Pyruvate phosphate dikinase AMP/ATP-binding" evidence="3">
    <location>
        <begin position="217"/>
        <end position="267"/>
    </location>
</feature>
<sequence length="823" mass="87655">MADLIQLARLRFDDWDRVGRKAAVLGEARHAGFRVPDGFAVPWQVLADVLDGVGDDPRAAVQRIRTAPLPSALREELSAALDALGGVPVAVRSSGVEEDLAGRSFAGQYDSVLKVVGVDAVIKALRQCWASAFSDHLAAYRSGVGTPAPVGVLIQAMVPATAAGVAFSANPVTGDRDETLVSAVTGLGDRLMAGESDADEWSVRDGTARLVSGPGKAITAAQAGEAAQLADRVAEQFGTPQDVEWAFSDGTLWLLQARPITTLADDPAPPAVEVPPGFHVRDPRSPAPRPRLEATVYLPVLSASARHLFAFTTRVALTATEIGGWVYLNSGPAEAGSTRRIAEQVAEGEPLALVERWESEWKPAYAARIGQLRHRDIRALTEPALAAHTEEVAAFFAEFHDVYFRLAGAAMFLSAQLGLLAQRYLDWPPGDLLPLRGGLAGAHMGAVIGLGDLARQAADDPVLRAELERDTAGALERLHSLNPHFAEAFETYLDEHGHRSPGFDLTEPTFAERPAVVLAMVSAQLDEHFDPEERRAALARRVHPLRAELERRLASRPATERHAFAAALGAAELSAPIRDEKSHLAVSAWALLRYAALEIGARLAAAGRLDRQEDVFHVPLQQALAALGNSADLHQEVRLGRTRHQWALAHPGPRFYGTPTAGPAQDPDPDPSELPAGVRHVRDVARWTTRQMQTAPPQTPQTDGLGGLGGLGASAGRTTGLARIVRGPGDFGRVRKGDVLVCPETTAQWAVLFPSLAGLVADGGSLLSHPAILAREYGIPAVVATGNATAVLRDGDLVEVDGTAGTVRLNAFLTARRTEQRHG</sequence>
<gene>
    <name evidence="4" type="ORF">GCM10010521_61680</name>
</gene>
<accession>A0ABN3V1S7</accession>
<reference evidence="4 5" key="1">
    <citation type="journal article" date="2019" name="Int. J. Syst. Evol. Microbiol.">
        <title>The Global Catalogue of Microorganisms (GCM) 10K type strain sequencing project: providing services to taxonomists for standard genome sequencing and annotation.</title>
        <authorList>
            <consortium name="The Broad Institute Genomics Platform"/>
            <consortium name="The Broad Institute Genome Sequencing Center for Infectious Disease"/>
            <person name="Wu L."/>
            <person name="Ma J."/>
        </authorList>
    </citation>
    <scope>NUCLEOTIDE SEQUENCE [LARGE SCALE GENOMIC DNA]</scope>
    <source>
        <strain evidence="4 5">JCM 11574</strain>
    </source>
</reference>
<dbReference type="Pfam" id="PF01326">
    <property type="entry name" value="PPDK_N"/>
    <property type="match status" value="2"/>
</dbReference>
<keyword evidence="5" id="KW-1185">Reference proteome</keyword>